<dbReference type="FunFam" id="1.10.3470.10:FF:000001">
    <property type="entry name" value="Vitamin B12 ABC transporter permease BtuC"/>
    <property type="match status" value="1"/>
</dbReference>
<comment type="caution">
    <text evidence="9">The sequence shown here is derived from an EMBL/GenBank/DDBJ whole genome shotgun (WGS) entry which is preliminary data.</text>
</comment>
<dbReference type="PANTHER" id="PTHR30472:SF24">
    <property type="entry name" value="FERRIC ENTEROBACTIN TRANSPORT SYSTEM PERMEASE PROTEIN FEPG"/>
    <property type="match status" value="1"/>
</dbReference>
<feature type="transmembrane region" description="Helical" evidence="8">
    <location>
        <begin position="77"/>
        <end position="95"/>
    </location>
</feature>
<dbReference type="OrthoDB" id="9811721at2"/>
<name>A0A4R6TWE6_9BACI</name>
<evidence type="ECO:0000256" key="3">
    <source>
        <dbReference type="ARBA" id="ARBA00022448"/>
    </source>
</evidence>
<keyword evidence="4" id="KW-1003">Cell membrane</keyword>
<keyword evidence="6 8" id="KW-1133">Transmembrane helix</keyword>
<sequence length="348" mass="36920">MKHAWTYRSKKGALSFQTPYRSIAILLGLFLLLIGSVFAGGSLGETIISPLDVLSTIVGTSNGEHDFILMTLRLPRTIVALLVGMALGLAGALLQSMVRNPLASPDILGVTAGASFAAVAFLSLSDGRFSIAWLPVAAVFGALATSVLLYLLSWKNGLQPIRLVLIGIGLSAVLGAGTTFFLVMGDMYTASQVYVWLTGTVYGATWDDVLVILFPLLLCLPFVLILARSLAVQELGEDVAKGLGNPVQVHRVLLLLLSIILAGVAVAVAGAIGFIGLLAPHIARRWLSFSFTSMVISSAFIGGLLMFGADMIARNAFYPLDVPAGVFTASIGAPFFLILLFRHRNRMV</sequence>
<accession>A0A4R6TWE6</accession>
<gene>
    <name evidence="9" type="ORF">EV213_11737</name>
</gene>
<evidence type="ECO:0000256" key="1">
    <source>
        <dbReference type="ARBA" id="ARBA00004651"/>
    </source>
</evidence>
<keyword evidence="3" id="KW-0813">Transport</keyword>
<protein>
    <submittedName>
        <fullName evidence="9">Iron complex transport system permease protein</fullName>
    </submittedName>
</protein>
<comment type="similarity">
    <text evidence="2">Belongs to the binding-protein-dependent transport system permease family. FecCD subfamily.</text>
</comment>
<feature type="transmembrane region" description="Helical" evidence="8">
    <location>
        <begin position="164"/>
        <end position="189"/>
    </location>
</feature>
<proteinExistence type="inferred from homology"/>
<dbReference type="GO" id="GO:0005886">
    <property type="term" value="C:plasma membrane"/>
    <property type="evidence" value="ECO:0007669"/>
    <property type="project" value="UniProtKB-SubCell"/>
</dbReference>
<feature type="transmembrane region" description="Helical" evidence="8">
    <location>
        <begin position="320"/>
        <end position="341"/>
    </location>
</feature>
<feature type="transmembrane region" description="Helical" evidence="8">
    <location>
        <begin position="209"/>
        <end position="231"/>
    </location>
</feature>
<dbReference type="GO" id="GO:0022857">
    <property type="term" value="F:transmembrane transporter activity"/>
    <property type="evidence" value="ECO:0007669"/>
    <property type="project" value="InterPro"/>
</dbReference>
<dbReference type="Pfam" id="PF01032">
    <property type="entry name" value="FecCD"/>
    <property type="match status" value="1"/>
</dbReference>
<evidence type="ECO:0000256" key="8">
    <source>
        <dbReference type="SAM" id="Phobius"/>
    </source>
</evidence>
<evidence type="ECO:0000256" key="6">
    <source>
        <dbReference type="ARBA" id="ARBA00022989"/>
    </source>
</evidence>
<dbReference type="CDD" id="cd06550">
    <property type="entry name" value="TM_ABC_iron-siderophores_like"/>
    <property type="match status" value="1"/>
</dbReference>
<evidence type="ECO:0000256" key="4">
    <source>
        <dbReference type="ARBA" id="ARBA00022475"/>
    </source>
</evidence>
<dbReference type="RefSeq" id="WP_133581612.1">
    <property type="nucleotide sequence ID" value="NZ_SNYJ01000017.1"/>
</dbReference>
<dbReference type="SUPFAM" id="SSF81345">
    <property type="entry name" value="ABC transporter involved in vitamin B12 uptake, BtuC"/>
    <property type="match status" value="1"/>
</dbReference>
<dbReference type="Gene3D" id="1.10.3470.10">
    <property type="entry name" value="ABC transporter involved in vitamin B12 uptake, BtuC"/>
    <property type="match status" value="1"/>
</dbReference>
<dbReference type="InterPro" id="IPR037294">
    <property type="entry name" value="ABC_BtuC-like"/>
</dbReference>
<dbReference type="PANTHER" id="PTHR30472">
    <property type="entry name" value="FERRIC ENTEROBACTIN TRANSPORT SYSTEM PERMEASE PROTEIN"/>
    <property type="match status" value="1"/>
</dbReference>
<comment type="subcellular location">
    <subcellularLocation>
        <location evidence="1">Cell membrane</location>
        <topology evidence="1">Multi-pass membrane protein</topology>
    </subcellularLocation>
</comment>
<reference evidence="9 10" key="1">
    <citation type="submission" date="2019-03" db="EMBL/GenBank/DDBJ databases">
        <title>Genomic Encyclopedia of Type Strains, Phase IV (KMG-IV): sequencing the most valuable type-strain genomes for metagenomic binning, comparative biology and taxonomic classification.</title>
        <authorList>
            <person name="Goeker M."/>
        </authorList>
    </citation>
    <scope>NUCLEOTIDE SEQUENCE [LARGE SCALE GENOMIC DNA]</scope>
    <source>
        <strain evidence="9 10">DSM 28697</strain>
    </source>
</reference>
<keyword evidence="5 8" id="KW-0812">Transmembrane</keyword>
<evidence type="ECO:0000313" key="10">
    <source>
        <dbReference type="Proteomes" id="UP000295632"/>
    </source>
</evidence>
<feature type="transmembrane region" description="Helical" evidence="8">
    <location>
        <begin position="107"/>
        <end position="125"/>
    </location>
</feature>
<feature type="transmembrane region" description="Helical" evidence="8">
    <location>
        <begin position="286"/>
        <end position="308"/>
    </location>
</feature>
<dbReference type="InterPro" id="IPR000522">
    <property type="entry name" value="ABC_transptr_permease_BtuC"/>
</dbReference>
<dbReference type="EMBL" id="SNYJ01000017">
    <property type="protein sequence ID" value="TDQ36573.1"/>
    <property type="molecule type" value="Genomic_DNA"/>
</dbReference>
<evidence type="ECO:0000256" key="5">
    <source>
        <dbReference type="ARBA" id="ARBA00022692"/>
    </source>
</evidence>
<dbReference type="AlphaFoldDB" id="A0A4R6TWE6"/>
<dbReference type="Proteomes" id="UP000295632">
    <property type="component" value="Unassembled WGS sequence"/>
</dbReference>
<evidence type="ECO:0000256" key="2">
    <source>
        <dbReference type="ARBA" id="ARBA00007935"/>
    </source>
</evidence>
<evidence type="ECO:0000256" key="7">
    <source>
        <dbReference type="ARBA" id="ARBA00023136"/>
    </source>
</evidence>
<dbReference type="GO" id="GO:0033214">
    <property type="term" value="P:siderophore-iron import into cell"/>
    <property type="evidence" value="ECO:0007669"/>
    <property type="project" value="TreeGrafter"/>
</dbReference>
<organism evidence="9 10">
    <name type="scientific">Aureibacillus halotolerans</name>
    <dbReference type="NCBI Taxonomy" id="1508390"/>
    <lineage>
        <taxon>Bacteria</taxon>
        <taxon>Bacillati</taxon>
        <taxon>Bacillota</taxon>
        <taxon>Bacilli</taxon>
        <taxon>Bacillales</taxon>
        <taxon>Bacillaceae</taxon>
        <taxon>Aureibacillus</taxon>
    </lineage>
</organism>
<feature type="transmembrane region" description="Helical" evidence="8">
    <location>
        <begin position="252"/>
        <end position="280"/>
    </location>
</feature>
<feature type="transmembrane region" description="Helical" evidence="8">
    <location>
        <begin position="131"/>
        <end position="152"/>
    </location>
</feature>
<evidence type="ECO:0000313" key="9">
    <source>
        <dbReference type="EMBL" id="TDQ36573.1"/>
    </source>
</evidence>
<keyword evidence="10" id="KW-1185">Reference proteome</keyword>
<keyword evidence="7 8" id="KW-0472">Membrane</keyword>